<dbReference type="InterPro" id="IPR023631">
    <property type="entry name" value="Amidase_dom"/>
</dbReference>
<dbReference type="PANTHER" id="PTHR43372:SF4">
    <property type="entry name" value="FATTY-ACID AMIDE HYDROLASE 2"/>
    <property type="match status" value="1"/>
</dbReference>
<dbReference type="OrthoDB" id="6428749at2759"/>
<evidence type="ECO:0000313" key="3">
    <source>
        <dbReference type="Proteomes" id="UP000887013"/>
    </source>
</evidence>
<dbReference type="GO" id="GO:0012505">
    <property type="term" value="C:endomembrane system"/>
    <property type="evidence" value="ECO:0007669"/>
    <property type="project" value="TreeGrafter"/>
</dbReference>
<evidence type="ECO:0000313" key="2">
    <source>
        <dbReference type="EMBL" id="GFT87101.1"/>
    </source>
</evidence>
<dbReference type="Gene3D" id="3.90.1300.10">
    <property type="entry name" value="Amidase signature (AS) domain"/>
    <property type="match status" value="2"/>
</dbReference>
<dbReference type="Proteomes" id="UP000887013">
    <property type="component" value="Unassembled WGS sequence"/>
</dbReference>
<evidence type="ECO:0000259" key="1">
    <source>
        <dbReference type="Pfam" id="PF01425"/>
    </source>
</evidence>
<keyword evidence="2" id="KW-0378">Hydrolase</keyword>
<dbReference type="EMBL" id="BMAW01119951">
    <property type="protein sequence ID" value="GFT87101.1"/>
    <property type="molecule type" value="Genomic_DNA"/>
</dbReference>
<reference evidence="2" key="1">
    <citation type="submission" date="2020-08" db="EMBL/GenBank/DDBJ databases">
        <title>Multicomponent nature underlies the extraordinary mechanical properties of spider dragline silk.</title>
        <authorList>
            <person name="Kono N."/>
            <person name="Nakamura H."/>
            <person name="Mori M."/>
            <person name="Yoshida Y."/>
            <person name="Ohtoshi R."/>
            <person name="Malay A.D."/>
            <person name="Moran D.A.P."/>
            <person name="Tomita M."/>
            <person name="Numata K."/>
            <person name="Arakawa K."/>
        </authorList>
    </citation>
    <scope>NUCLEOTIDE SEQUENCE</scope>
</reference>
<protein>
    <submittedName>
        <fullName evidence="2">Fatty-acid amide hydrolase 2-A</fullName>
    </submittedName>
</protein>
<sequence length="386" mass="43230">MIPTANKFIRFTVAITFPIANFSLNLLNYLLRRPKITLPEIDNKILLLSATELAEKIRKRQLRCKDVMQAYIQRSQLVHPHINAVTDARYEDALLDAVAVDNFLESGEKTEDQIARDTPLLGVPFSCKESLGIKGLLQTSGLVTAKSHVAEEDSDAVVFYRKAGAIPVTVSNVSEMCMWWESHNHIFGVTKNPYNNTRTPGGSTVTKSSLSDFSSDEEMKMLDYLTQVRIFCEIDTSNPPLAPTCFPFTANPAVHLNIDISDGTLHYLDIFSDDNLFEMIVAETNQYTDRFIQNSNLQRNSRTRKREPKTENEIQVFITLNILQENVKRPDVEHFWSGEAALIASAGAVIGIGTDIAASLRLPASFCGIYGHKPTRGNSVNNYIHF</sequence>
<dbReference type="AlphaFoldDB" id="A0A8X6PWL8"/>
<dbReference type="Pfam" id="PF01425">
    <property type="entry name" value="Amidase"/>
    <property type="match status" value="2"/>
</dbReference>
<dbReference type="PANTHER" id="PTHR43372">
    <property type="entry name" value="FATTY-ACID AMIDE HYDROLASE"/>
    <property type="match status" value="1"/>
</dbReference>
<feature type="domain" description="Amidase" evidence="1">
    <location>
        <begin position="337"/>
        <end position="377"/>
    </location>
</feature>
<feature type="domain" description="Amidase" evidence="1">
    <location>
        <begin position="66"/>
        <end position="203"/>
    </location>
</feature>
<dbReference type="InterPro" id="IPR036928">
    <property type="entry name" value="AS_sf"/>
</dbReference>
<organism evidence="2 3">
    <name type="scientific">Nephila pilipes</name>
    <name type="common">Giant wood spider</name>
    <name type="synonym">Nephila maculata</name>
    <dbReference type="NCBI Taxonomy" id="299642"/>
    <lineage>
        <taxon>Eukaryota</taxon>
        <taxon>Metazoa</taxon>
        <taxon>Ecdysozoa</taxon>
        <taxon>Arthropoda</taxon>
        <taxon>Chelicerata</taxon>
        <taxon>Arachnida</taxon>
        <taxon>Araneae</taxon>
        <taxon>Araneomorphae</taxon>
        <taxon>Entelegynae</taxon>
        <taxon>Araneoidea</taxon>
        <taxon>Nephilidae</taxon>
        <taxon>Nephila</taxon>
    </lineage>
</organism>
<name>A0A8X6PWL8_NEPPI</name>
<dbReference type="GO" id="GO:0016787">
    <property type="term" value="F:hydrolase activity"/>
    <property type="evidence" value="ECO:0007669"/>
    <property type="project" value="UniProtKB-KW"/>
</dbReference>
<comment type="caution">
    <text evidence="2">The sequence shown here is derived from an EMBL/GenBank/DDBJ whole genome shotgun (WGS) entry which is preliminary data.</text>
</comment>
<dbReference type="InterPro" id="IPR052739">
    <property type="entry name" value="FAAH2"/>
</dbReference>
<accession>A0A8X6PWL8</accession>
<dbReference type="SUPFAM" id="SSF75304">
    <property type="entry name" value="Amidase signature (AS) enzymes"/>
    <property type="match status" value="2"/>
</dbReference>
<gene>
    <name evidence="2" type="primary">faah2a</name>
    <name evidence="2" type="ORF">NPIL_693571</name>
</gene>
<proteinExistence type="predicted"/>
<keyword evidence="3" id="KW-1185">Reference proteome</keyword>